<dbReference type="CDD" id="cd02947">
    <property type="entry name" value="TRX_family"/>
    <property type="match status" value="1"/>
</dbReference>
<dbReference type="Gene3D" id="3.40.30.10">
    <property type="entry name" value="Glutaredoxin"/>
    <property type="match status" value="1"/>
</dbReference>
<evidence type="ECO:0000256" key="3">
    <source>
        <dbReference type="ARBA" id="ARBA00022982"/>
    </source>
</evidence>
<feature type="domain" description="Thioredoxin" evidence="8">
    <location>
        <begin position="1"/>
        <end position="109"/>
    </location>
</feature>
<evidence type="ECO:0000256" key="2">
    <source>
        <dbReference type="ARBA" id="ARBA00022448"/>
    </source>
</evidence>
<accession>A0ABT2EMK4</accession>
<comment type="similarity">
    <text evidence="1 7">Belongs to the thioredoxin family.</text>
</comment>
<evidence type="ECO:0000256" key="7">
    <source>
        <dbReference type="PIRNR" id="PIRNR000077"/>
    </source>
</evidence>
<sequence>MAVKEVDKTNFEQEVLQSDIPVMVDFWAPWCVPCRIIAPLVERLAEQYAGRLKVAKLNVDENHELAIQYQVMSIPTLIFFKNGQVIDRIIGVPREPERVIVQKIEEVISAS</sequence>
<evidence type="ECO:0000313" key="9">
    <source>
        <dbReference type="EMBL" id="MCS3919193.1"/>
    </source>
</evidence>
<dbReference type="PANTHER" id="PTHR45663">
    <property type="entry name" value="GEO12009P1"/>
    <property type="match status" value="1"/>
</dbReference>
<evidence type="ECO:0000256" key="5">
    <source>
        <dbReference type="ARBA" id="ARBA00023284"/>
    </source>
</evidence>
<dbReference type="PANTHER" id="PTHR45663:SF11">
    <property type="entry name" value="GEO12009P1"/>
    <property type="match status" value="1"/>
</dbReference>
<keyword evidence="10" id="KW-1185">Reference proteome</keyword>
<dbReference type="InterPro" id="IPR017937">
    <property type="entry name" value="Thioredoxin_CS"/>
</dbReference>
<protein>
    <recommendedName>
        <fullName evidence="6 7">Thioredoxin</fullName>
    </recommendedName>
</protein>
<reference evidence="9 10" key="1">
    <citation type="submission" date="2022-08" db="EMBL/GenBank/DDBJ databases">
        <title>Bacterial and archaeal communities from various locations to study Microbial Dark Matter (Phase II).</title>
        <authorList>
            <person name="Stepanauskas R."/>
        </authorList>
    </citation>
    <scope>NUCLEOTIDE SEQUENCE [LARGE SCALE GENOMIC DNA]</scope>
    <source>
        <strain evidence="9 10">PD1</strain>
    </source>
</reference>
<dbReference type="InterPro" id="IPR005746">
    <property type="entry name" value="Thioredoxin"/>
</dbReference>
<dbReference type="SUPFAM" id="SSF52833">
    <property type="entry name" value="Thioredoxin-like"/>
    <property type="match status" value="1"/>
</dbReference>
<keyword evidence="4" id="KW-1015">Disulfide bond</keyword>
<dbReference type="PIRSF" id="PIRSF000077">
    <property type="entry name" value="Thioredoxin"/>
    <property type="match status" value="1"/>
</dbReference>
<evidence type="ECO:0000313" key="10">
    <source>
        <dbReference type="Proteomes" id="UP001204798"/>
    </source>
</evidence>
<gene>
    <name evidence="9" type="ORF">M2350_001593</name>
</gene>
<evidence type="ECO:0000259" key="8">
    <source>
        <dbReference type="PROSITE" id="PS51352"/>
    </source>
</evidence>
<evidence type="ECO:0000256" key="4">
    <source>
        <dbReference type="ARBA" id="ARBA00023157"/>
    </source>
</evidence>
<name>A0ABT2EMK4_9BACT</name>
<dbReference type="PROSITE" id="PS00194">
    <property type="entry name" value="THIOREDOXIN_1"/>
    <property type="match status" value="1"/>
</dbReference>
<dbReference type="Pfam" id="PF00085">
    <property type="entry name" value="Thioredoxin"/>
    <property type="match status" value="1"/>
</dbReference>
<organism evidence="9 10">
    <name type="scientific">Candidatus Fervidibacter sacchari</name>
    <dbReference type="NCBI Taxonomy" id="1448929"/>
    <lineage>
        <taxon>Bacteria</taxon>
        <taxon>Candidatus Fervidibacterota</taxon>
        <taxon>Candidatus Fervidibacter</taxon>
    </lineage>
</organism>
<keyword evidence="2" id="KW-0813">Transport</keyword>
<dbReference type="PROSITE" id="PS51352">
    <property type="entry name" value="THIOREDOXIN_2"/>
    <property type="match status" value="1"/>
</dbReference>
<evidence type="ECO:0000256" key="1">
    <source>
        <dbReference type="ARBA" id="ARBA00008987"/>
    </source>
</evidence>
<proteinExistence type="inferred from homology"/>
<keyword evidence="3" id="KW-0249">Electron transport</keyword>
<dbReference type="InterPro" id="IPR036249">
    <property type="entry name" value="Thioredoxin-like_sf"/>
</dbReference>
<dbReference type="Proteomes" id="UP001204798">
    <property type="component" value="Unassembled WGS sequence"/>
</dbReference>
<keyword evidence="5" id="KW-0676">Redox-active center</keyword>
<dbReference type="PRINTS" id="PR00421">
    <property type="entry name" value="THIOREDOXIN"/>
</dbReference>
<dbReference type="EMBL" id="JANUCP010000002">
    <property type="protein sequence ID" value="MCS3919193.1"/>
    <property type="molecule type" value="Genomic_DNA"/>
</dbReference>
<comment type="caution">
    <text evidence="9">The sequence shown here is derived from an EMBL/GenBank/DDBJ whole genome shotgun (WGS) entry which is preliminary data.</text>
</comment>
<evidence type="ECO:0000256" key="6">
    <source>
        <dbReference type="NCBIfam" id="TIGR01068"/>
    </source>
</evidence>
<dbReference type="NCBIfam" id="TIGR01068">
    <property type="entry name" value="thioredoxin"/>
    <property type="match status" value="1"/>
</dbReference>
<dbReference type="RefSeq" id="WP_020250153.1">
    <property type="nucleotide sequence ID" value="NZ_CP130454.1"/>
</dbReference>
<dbReference type="InterPro" id="IPR013766">
    <property type="entry name" value="Thioredoxin_domain"/>
</dbReference>